<evidence type="ECO:0000256" key="2">
    <source>
        <dbReference type="ARBA" id="ARBA00023169"/>
    </source>
</evidence>
<comment type="similarity">
    <text evidence="1">Belongs to the bacterial sugar transferase family.</text>
</comment>
<dbReference type="Pfam" id="PF02397">
    <property type="entry name" value="Bac_transf"/>
    <property type="match status" value="1"/>
</dbReference>
<name>A0ABS6T3P4_9RHOB</name>
<feature type="domain" description="Bacterial sugar transferase" evidence="4">
    <location>
        <begin position="257"/>
        <end position="444"/>
    </location>
</feature>
<dbReference type="Proteomes" id="UP000756530">
    <property type="component" value="Unassembled WGS sequence"/>
</dbReference>
<keyword evidence="2" id="KW-0270">Exopolysaccharide synthesis</keyword>
<dbReference type="CDD" id="cd06533">
    <property type="entry name" value="Glyco_transf_WecG_TagA"/>
    <property type="match status" value="1"/>
</dbReference>
<dbReference type="InterPro" id="IPR003362">
    <property type="entry name" value="Bact_transf"/>
</dbReference>
<dbReference type="NCBIfam" id="TIGR00696">
    <property type="entry name" value="wecG_tagA_cpsF"/>
    <property type="match status" value="1"/>
</dbReference>
<evidence type="ECO:0000256" key="1">
    <source>
        <dbReference type="ARBA" id="ARBA00006464"/>
    </source>
</evidence>
<keyword evidence="6" id="KW-1185">Reference proteome</keyword>
<dbReference type="InterPro" id="IPR004629">
    <property type="entry name" value="WecG_TagA_CpsF"/>
</dbReference>
<keyword evidence="3" id="KW-0812">Transmembrane</keyword>
<feature type="transmembrane region" description="Helical" evidence="3">
    <location>
        <begin position="262"/>
        <end position="283"/>
    </location>
</feature>
<evidence type="ECO:0000313" key="5">
    <source>
        <dbReference type="EMBL" id="MBV7379842.1"/>
    </source>
</evidence>
<dbReference type="Pfam" id="PF03808">
    <property type="entry name" value="Glyco_tran_WecG"/>
    <property type="match status" value="1"/>
</dbReference>
<dbReference type="PANTHER" id="PTHR30576:SF10">
    <property type="entry name" value="SLL5057 PROTEIN"/>
    <property type="match status" value="1"/>
</dbReference>
<accession>A0ABS6T3P4</accession>
<comment type="caution">
    <text evidence="5">The sequence shown here is derived from an EMBL/GenBank/DDBJ whole genome shotgun (WGS) entry which is preliminary data.</text>
</comment>
<proteinExistence type="inferred from homology"/>
<gene>
    <name evidence="5" type="ORF">KJP28_12990</name>
</gene>
<sequence>MKHIREFDLQPLAPTTKSLFGLNVVNETRAHTIDVLLSGGRSRVAFLNAHCVNVAARDRAYANALRSADAILPDGAGIEIAHKFIGSRMTENLNGTDFTPLLLAEAAQRGKSVFLFGGRPGTAEAAAEKLMDDIPGLVIAGTRDGFGGAVDTDAAIRAINASEADILLVAMGVPRQDLWLAENGHLLRPGLLIGVGALFDFLAGNVSRAPRALRAMRGEWLWRLASEPRRMFRRYVIGNPEFILRALTQVSGDTIAKRVFDILVASAVILAFAPLFAIAALAIRTETRGPVFFRQTRVGRGGQTFSMLKFRSMVVDAEARRAALLDKSDRTGVCFKSRTDPRITRVGRILRRYSIDELPQIFNVLKGEMSIVGPRPALPSEVAAYPKRAVERLSVKPGLTGVWQVSGRAEIGFDKMVDMDLAYVRSRSVLLDVVLLALTFRAVIGGRGAY</sequence>
<evidence type="ECO:0000256" key="3">
    <source>
        <dbReference type="SAM" id="Phobius"/>
    </source>
</evidence>
<dbReference type="EMBL" id="JAHUZE010000003">
    <property type="protein sequence ID" value="MBV7379842.1"/>
    <property type="molecule type" value="Genomic_DNA"/>
</dbReference>
<keyword evidence="3" id="KW-1133">Transmembrane helix</keyword>
<dbReference type="RefSeq" id="WP_218393032.1">
    <property type="nucleotide sequence ID" value="NZ_JAHUZE010000003.1"/>
</dbReference>
<evidence type="ECO:0000259" key="4">
    <source>
        <dbReference type="Pfam" id="PF02397"/>
    </source>
</evidence>
<reference evidence="5 6" key="1">
    <citation type="submission" date="2021-05" db="EMBL/GenBank/DDBJ databases">
        <title>Culturable bacteria isolated from Daya Bay.</title>
        <authorList>
            <person name="Zheng W."/>
            <person name="Yu S."/>
            <person name="Huang Y."/>
        </authorList>
    </citation>
    <scope>NUCLEOTIDE SEQUENCE [LARGE SCALE GENOMIC DNA]</scope>
    <source>
        <strain evidence="5 6">DP4N28-5</strain>
    </source>
</reference>
<organism evidence="5 6">
    <name type="scientific">Maritimibacter dapengensis</name>
    <dbReference type="NCBI Taxonomy" id="2836868"/>
    <lineage>
        <taxon>Bacteria</taxon>
        <taxon>Pseudomonadati</taxon>
        <taxon>Pseudomonadota</taxon>
        <taxon>Alphaproteobacteria</taxon>
        <taxon>Rhodobacterales</taxon>
        <taxon>Roseobacteraceae</taxon>
        <taxon>Maritimibacter</taxon>
    </lineage>
</organism>
<keyword evidence="3" id="KW-0472">Membrane</keyword>
<protein>
    <submittedName>
        <fullName evidence="5">WecB/TagA/CpsF family glycosyltransferase</fullName>
    </submittedName>
</protein>
<dbReference type="PANTHER" id="PTHR30576">
    <property type="entry name" value="COLANIC BIOSYNTHESIS UDP-GLUCOSE LIPID CARRIER TRANSFERASE"/>
    <property type="match status" value="1"/>
</dbReference>
<evidence type="ECO:0000313" key="6">
    <source>
        <dbReference type="Proteomes" id="UP000756530"/>
    </source>
</evidence>